<evidence type="ECO:0000256" key="1">
    <source>
        <dbReference type="SAM" id="MobiDB-lite"/>
    </source>
</evidence>
<dbReference type="PATRIC" id="fig|294.131.peg.3652"/>
<accession>A0A0F4TU89</accession>
<protein>
    <recommendedName>
        <fullName evidence="4">DNA-binding protein</fullName>
    </recommendedName>
</protein>
<organism evidence="2 3">
    <name type="scientific">Pseudomonas fluorescens</name>
    <dbReference type="NCBI Taxonomy" id="294"/>
    <lineage>
        <taxon>Bacteria</taxon>
        <taxon>Pseudomonadati</taxon>
        <taxon>Pseudomonadota</taxon>
        <taxon>Gammaproteobacteria</taxon>
        <taxon>Pseudomonadales</taxon>
        <taxon>Pseudomonadaceae</taxon>
        <taxon>Pseudomonas</taxon>
    </lineage>
</organism>
<comment type="caution">
    <text evidence="2">The sequence shown here is derived from an EMBL/GenBank/DDBJ whole genome shotgun (WGS) entry which is preliminary data.</text>
</comment>
<gene>
    <name evidence="2" type="ORF">VC34_04445</name>
</gene>
<evidence type="ECO:0008006" key="4">
    <source>
        <dbReference type="Google" id="ProtNLM"/>
    </source>
</evidence>
<name>A0A0F4TU89_PSEFL</name>
<dbReference type="EMBL" id="LACD01000003">
    <property type="protein sequence ID" value="KJZ47619.1"/>
    <property type="molecule type" value="Genomic_DNA"/>
</dbReference>
<proteinExistence type="predicted"/>
<feature type="region of interest" description="Disordered" evidence="1">
    <location>
        <begin position="63"/>
        <end position="84"/>
    </location>
</feature>
<dbReference type="RefSeq" id="WP_046045437.1">
    <property type="nucleotide sequence ID" value="NZ_LACD01000003.1"/>
</dbReference>
<dbReference type="Proteomes" id="UP000033500">
    <property type="component" value="Unassembled WGS sequence"/>
</dbReference>
<evidence type="ECO:0000313" key="2">
    <source>
        <dbReference type="EMBL" id="KJZ47619.1"/>
    </source>
</evidence>
<evidence type="ECO:0000313" key="3">
    <source>
        <dbReference type="Proteomes" id="UP000033500"/>
    </source>
</evidence>
<reference evidence="2 3" key="1">
    <citation type="submission" date="2015-03" db="EMBL/GenBank/DDBJ databases">
        <title>Comparative genomics of Pseudomonas insights into diversity of traits involved in vanlence and defense.</title>
        <authorList>
            <person name="Qin Y."/>
        </authorList>
    </citation>
    <scope>NUCLEOTIDE SEQUENCE [LARGE SCALE GENOMIC DNA]</scope>
    <source>
        <strain evidence="2 3">C3</strain>
    </source>
</reference>
<dbReference type="AlphaFoldDB" id="A0A0F4TU89"/>
<sequence length="84" mass="9747">MDDDCEVLFVADLATMLGRTEASVREGMRRGVDWLPKSFRMGTRHCWLKADVWEFLRACRDGENKAPKVGRPRQTPPTLRDIRK</sequence>